<dbReference type="Proteomes" id="UP000038083">
    <property type="component" value="Unassembled WGS sequence"/>
</dbReference>
<reference evidence="2" key="1">
    <citation type="submission" date="2015-01" db="EMBL/GenBank/DDBJ databases">
        <authorList>
            <person name="MANFREDI Pablo"/>
        </authorList>
    </citation>
    <scope>NUCLEOTIDE SEQUENCE [LARGE SCALE GENOMIC DNA]</scope>
    <source>
        <strain evidence="2">Ccy74</strain>
    </source>
</reference>
<name>A0A0B7HGJ3_9FLAO</name>
<dbReference type="AlphaFoldDB" id="A0A0B7HGJ3"/>
<accession>A0A0B7HGJ3</accession>
<evidence type="ECO:0000313" key="1">
    <source>
        <dbReference type="EMBL" id="CEN37759.1"/>
    </source>
</evidence>
<dbReference type="EMBL" id="CDOG01000020">
    <property type="protein sequence ID" value="CEN37759.1"/>
    <property type="molecule type" value="Genomic_DNA"/>
</dbReference>
<proteinExistence type="predicted"/>
<protein>
    <submittedName>
        <fullName evidence="1">Transcriptional regulator, HxlR family</fullName>
    </submittedName>
</protein>
<sequence length="38" mass="4588">MEYSLTSYDKYLRLTLLTLQEWGKSTVKNIKNKKSLFF</sequence>
<organism evidence="1 2">
    <name type="scientific">Capnocytophaga cynodegmi</name>
    <dbReference type="NCBI Taxonomy" id="28189"/>
    <lineage>
        <taxon>Bacteria</taxon>
        <taxon>Pseudomonadati</taxon>
        <taxon>Bacteroidota</taxon>
        <taxon>Flavobacteriia</taxon>
        <taxon>Flavobacteriales</taxon>
        <taxon>Flavobacteriaceae</taxon>
        <taxon>Capnocytophaga</taxon>
    </lineage>
</organism>
<gene>
    <name evidence="1" type="ORF">CCYN74_270024</name>
</gene>
<evidence type="ECO:0000313" key="2">
    <source>
        <dbReference type="Proteomes" id="UP000038083"/>
    </source>
</evidence>